<dbReference type="SUPFAM" id="SSF141259">
    <property type="entry name" value="CarD-like"/>
    <property type="match status" value="1"/>
</dbReference>
<dbReference type="SMART" id="SM01058">
    <property type="entry name" value="CarD_TRCF"/>
    <property type="match status" value="1"/>
</dbReference>
<dbReference type="InterPro" id="IPR036101">
    <property type="entry name" value="CarD-like/TRCF_RID_sf"/>
</dbReference>
<protein>
    <recommendedName>
        <fullName evidence="1">CarD-like/TRCF RNAP-interacting domain-containing protein</fullName>
    </recommendedName>
</protein>
<name>A0A7G9GGA4_9FIRM</name>
<dbReference type="InterPro" id="IPR003711">
    <property type="entry name" value="CarD-like/TRCF_RID"/>
</dbReference>
<evidence type="ECO:0000313" key="2">
    <source>
        <dbReference type="EMBL" id="QNM09836.1"/>
    </source>
</evidence>
<reference evidence="2 3" key="1">
    <citation type="submission" date="2020-08" db="EMBL/GenBank/DDBJ databases">
        <authorList>
            <person name="Liu C."/>
            <person name="Sun Q."/>
        </authorList>
    </citation>
    <scope>NUCLEOTIDE SEQUENCE [LARGE SCALE GENOMIC DNA]</scope>
    <source>
        <strain evidence="2 3">NSJ-29</strain>
    </source>
</reference>
<accession>A0A7G9GGA4</accession>
<dbReference type="Gene3D" id="2.40.10.170">
    <property type="match status" value="1"/>
</dbReference>
<dbReference type="Gene3D" id="1.20.58.1290">
    <property type="entry name" value="CarD-like, C-terminal domain"/>
    <property type="match status" value="1"/>
</dbReference>
<evidence type="ECO:0000259" key="1">
    <source>
        <dbReference type="SMART" id="SM01058"/>
    </source>
</evidence>
<keyword evidence="3" id="KW-1185">Reference proteome</keyword>
<dbReference type="InterPro" id="IPR042215">
    <property type="entry name" value="CarD-like_C"/>
</dbReference>
<feature type="domain" description="CarD-like/TRCF RNAP-interacting" evidence="1">
    <location>
        <begin position="1"/>
        <end position="110"/>
    </location>
</feature>
<dbReference type="Proteomes" id="UP000515860">
    <property type="component" value="Chromosome"/>
</dbReference>
<evidence type="ECO:0000313" key="3">
    <source>
        <dbReference type="Proteomes" id="UP000515860"/>
    </source>
</evidence>
<gene>
    <name evidence="2" type="ORF">H9Q79_06000</name>
</gene>
<organism evidence="2 3">
    <name type="scientific">Wansuia hejianensis</name>
    <dbReference type="NCBI Taxonomy" id="2763667"/>
    <lineage>
        <taxon>Bacteria</taxon>
        <taxon>Bacillati</taxon>
        <taxon>Bacillota</taxon>
        <taxon>Clostridia</taxon>
        <taxon>Lachnospirales</taxon>
        <taxon>Lachnospiraceae</taxon>
        <taxon>Wansuia</taxon>
    </lineage>
</organism>
<proteinExistence type="predicted"/>
<dbReference type="EMBL" id="CP060635">
    <property type="protein sequence ID" value="QNM09836.1"/>
    <property type="molecule type" value="Genomic_DNA"/>
</dbReference>
<dbReference type="AlphaFoldDB" id="A0A7G9GGA4"/>
<sequence>MYQVNDVIVYDNRGVYKICGIGSLEFLSKEKSYYTLQSLEDSKAIIYIPTDKQDKLCQLISEEQAVYWLSEIPNIPDRYNSNPKERDKEYSRILQSRDCMQWIEMLKGIRGEKKHRKSNGRNLNVQDESNLRKIEKRISVEFSAALRVSQEEVEERIDKML</sequence>
<dbReference type="KEGG" id="whj:H9Q79_06000"/>
<dbReference type="Pfam" id="PF02559">
    <property type="entry name" value="CarD_TRCF_RID"/>
    <property type="match status" value="1"/>
</dbReference>
<dbReference type="RefSeq" id="WP_118643849.1">
    <property type="nucleotide sequence ID" value="NZ_CP060635.1"/>
</dbReference>